<gene>
    <name evidence="2" type="ORF">MENT_LOCUS10910</name>
    <name evidence="3" type="ORF">MENT_LOCUS12398</name>
    <name evidence="4" type="ORF">MENT_LOCUS15523</name>
    <name evidence="5" type="ORF">MENT_LOCUS19721</name>
    <name evidence="6" type="ORF">MENT_LOCUS36531</name>
    <name evidence="7" type="ORF">MENT_LOCUS36536</name>
    <name evidence="8" type="ORF">MENT_LOCUS57763</name>
    <name evidence="9" type="ORF">MENT_LOCUS58050</name>
    <name evidence="10" type="ORF">MENT_LOCUS63152</name>
</gene>
<dbReference type="EMBL" id="CAJEWN010000093">
    <property type="protein sequence ID" value="CAD2162632.1"/>
    <property type="molecule type" value="Genomic_DNA"/>
</dbReference>
<evidence type="ECO:0000313" key="6">
    <source>
        <dbReference type="EMBL" id="CAD2184189.1"/>
    </source>
</evidence>
<evidence type="ECO:0000313" key="2">
    <source>
        <dbReference type="EMBL" id="CAD2152895.1"/>
    </source>
</evidence>
<accession>A0A6V7UGE4</accession>
<feature type="region of interest" description="Disordered" evidence="1">
    <location>
        <begin position="302"/>
        <end position="376"/>
    </location>
</feature>
<feature type="region of interest" description="Disordered" evidence="1">
    <location>
        <begin position="105"/>
        <end position="242"/>
    </location>
</feature>
<dbReference type="EMBL" id="CAJEWN010000052">
    <property type="protein sequence ID" value="CAD2152895.1"/>
    <property type="molecule type" value="Genomic_DNA"/>
</dbReference>
<sequence>MANKFVLVPQDIYRGLTTYDTGEPNIDFARREVEGAKRKKNIPSVKNTLYNQELRRYLSMRNERENRPVKVELVASPKGAIMRQNLVHPSTNINENDDDLWMSDDLSFSSYPTQPPNRAYNLVPPPSIPSSEQNYEAPQLPSPPISPTQSSTSKPEYNINSKKLRNVSKNIKKSKKPKKKGKARYSSYIENEGNTNQDIPLYPSPPTNENITLTPSPPIPLQTKKREQDSNNNEGVKRRKNTYENKELMARQIEAAQSQKMKELLHRRKAAQNVKIPLDHGVLQQMRRDEVANLLNRVNTSRQRHRIIRDGRSPSPPISRQLFKRKREGSPEREEKRMRRSVSKRQSERAGRLWTKNLSKAKRKEANSSRFKPSLW</sequence>
<dbReference type="EMBL" id="CAJEWN010000064">
    <property type="protein sequence ID" value="CAD2156868.1"/>
    <property type="molecule type" value="Genomic_DNA"/>
</dbReference>
<comment type="caution">
    <text evidence="3">The sequence shown here is derived from an EMBL/GenBank/DDBJ whole genome shotgun (WGS) entry which is preliminary data.</text>
</comment>
<feature type="compositionally biased region" description="Polar residues" evidence="1">
    <location>
        <begin position="188"/>
        <end position="198"/>
    </location>
</feature>
<feature type="compositionally biased region" description="Basic residues" evidence="1">
    <location>
        <begin position="162"/>
        <end position="183"/>
    </location>
</feature>
<dbReference type="EMBL" id="CAJEWN010000139">
    <property type="protein sequence ID" value="CAD2168356.1"/>
    <property type="molecule type" value="Genomic_DNA"/>
</dbReference>
<feature type="compositionally biased region" description="Basic and acidic residues" evidence="1">
    <location>
        <begin position="328"/>
        <end position="337"/>
    </location>
</feature>
<evidence type="ECO:0000313" key="7">
    <source>
        <dbReference type="EMBL" id="CAD2184194.1"/>
    </source>
</evidence>
<dbReference type="EMBL" id="CAJEWN010002511">
    <property type="protein sequence ID" value="CAD2204046.1"/>
    <property type="molecule type" value="Genomic_DNA"/>
</dbReference>
<proteinExistence type="predicted"/>
<evidence type="ECO:0000256" key="1">
    <source>
        <dbReference type="SAM" id="MobiDB-lite"/>
    </source>
</evidence>
<dbReference type="AlphaFoldDB" id="A0A6V7UGE4"/>
<evidence type="ECO:0000313" key="3">
    <source>
        <dbReference type="EMBL" id="CAD2156868.1"/>
    </source>
</evidence>
<dbReference type="EMBL" id="CAJEWN010000492">
    <property type="protein sequence ID" value="CAD2184194.1"/>
    <property type="molecule type" value="Genomic_DNA"/>
</dbReference>
<name>A0A6V7UGE4_MELEN</name>
<evidence type="ECO:0000313" key="10">
    <source>
        <dbReference type="EMBL" id="CAD2209046.1"/>
    </source>
</evidence>
<protein>
    <submittedName>
        <fullName evidence="3">Uncharacterized protein</fullName>
    </submittedName>
</protein>
<dbReference type="Proteomes" id="UP000580250">
    <property type="component" value="Unassembled WGS sequence"/>
</dbReference>
<organism evidence="3 11">
    <name type="scientific">Meloidogyne enterolobii</name>
    <name type="common">Root-knot nematode worm</name>
    <name type="synonym">Meloidogyne mayaguensis</name>
    <dbReference type="NCBI Taxonomy" id="390850"/>
    <lineage>
        <taxon>Eukaryota</taxon>
        <taxon>Metazoa</taxon>
        <taxon>Ecdysozoa</taxon>
        <taxon>Nematoda</taxon>
        <taxon>Chromadorea</taxon>
        <taxon>Rhabditida</taxon>
        <taxon>Tylenchina</taxon>
        <taxon>Tylenchomorpha</taxon>
        <taxon>Tylenchoidea</taxon>
        <taxon>Meloidogynidae</taxon>
        <taxon>Meloidogyninae</taxon>
        <taxon>Meloidogyne</taxon>
    </lineage>
</organism>
<evidence type="ECO:0000313" key="11">
    <source>
        <dbReference type="Proteomes" id="UP000580250"/>
    </source>
</evidence>
<dbReference type="EMBL" id="CAJEWN010003984">
    <property type="protein sequence ID" value="CAD2209046.1"/>
    <property type="molecule type" value="Genomic_DNA"/>
</dbReference>
<evidence type="ECO:0000313" key="8">
    <source>
        <dbReference type="EMBL" id="CAD2204046.1"/>
    </source>
</evidence>
<dbReference type="EMBL" id="CAJEWN010000492">
    <property type="protein sequence ID" value="CAD2184189.1"/>
    <property type="molecule type" value="Genomic_DNA"/>
</dbReference>
<evidence type="ECO:0000313" key="5">
    <source>
        <dbReference type="EMBL" id="CAD2168356.1"/>
    </source>
</evidence>
<evidence type="ECO:0000313" key="9">
    <source>
        <dbReference type="EMBL" id="CAD2204318.1"/>
    </source>
</evidence>
<dbReference type="EMBL" id="CAJEWN010002570">
    <property type="protein sequence ID" value="CAD2204318.1"/>
    <property type="molecule type" value="Genomic_DNA"/>
</dbReference>
<evidence type="ECO:0000313" key="4">
    <source>
        <dbReference type="EMBL" id="CAD2162632.1"/>
    </source>
</evidence>
<reference evidence="3 11" key="1">
    <citation type="submission" date="2020-08" db="EMBL/GenBank/DDBJ databases">
        <authorList>
            <person name="Koutsovoulos G."/>
            <person name="Danchin GJ E."/>
        </authorList>
    </citation>
    <scope>NUCLEOTIDE SEQUENCE [LARGE SCALE GENOMIC DNA]</scope>
</reference>